<name>A0A6B8W4L8_9CORY</name>
<dbReference type="InterPro" id="IPR003673">
    <property type="entry name" value="CoA-Trfase_fam_III"/>
</dbReference>
<dbReference type="PANTHER" id="PTHR48207">
    <property type="entry name" value="SUCCINATE--HYDROXYMETHYLGLUTARATE COA-TRANSFERASE"/>
    <property type="match status" value="1"/>
</dbReference>
<keyword evidence="1 2" id="KW-0808">Transferase</keyword>
<dbReference type="PANTHER" id="PTHR48207:SF3">
    <property type="entry name" value="SUCCINATE--HYDROXYMETHYLGLUTARATE COA-TRANSFERASE"/>
    <property type="match status" value="1"/>
</dbReference>
<dbReference type="Gene3D" id="3.40.50.10540">
    <property type="entry name" value="Crotonobetainyl-coa:carnitine coa-transferase, domain 1"/>
    <property type="match status" value="1"/>
</dbReference>
<organism evidence="2 3">
    <name type="scientific">Corynebacterium comes</name>
    <dbReference type="NCBI Taxonomy" id="2675218"/>
    <lineage>
        <taxon>Bacteria</taxon>
        <taxon>Bacillati</taxon>
        <taxon>Actinomycetota</taxon>
        <taxon>Actinomycetes</taxon>
        <taxon>Mycobacteriales</taxon>
        <taxon>Corynebacteriaceae</taxon>
        <taxon>Corynebacterium</taxon>
    </lineage>
</organism>
<keyword evidence="3" id="KW-1185">Reference proteome</keyword>
<accession>A0A6B8W4L8</accession>
<dbReference type="EMBL" id="CP046453">
    <property type="protein sequence ID" value="QGU05876.1"/>
    <property type="molecule type" value="Genomic_DNA"/>
</dbReference>
<dbReference type="EC" id="2.8.3.15" evidence="2"/>
<dbReference type="InterPro" id="IPR044855">
    <property type="entry name" value="CoA-Trfase_III_dom3_sf"/>
</dbReference>
<evidence type="ECO:0000313" key="3">
    <source>
        <dbReference type="Proteomes" id="UP000425178"/>
    </source>
</evidence>
<dbReference type="RefSeq" id="WP_156229269.1">
    <property type="nucleotide sequence ID" value="NZ_CP046453.1"/>
</dbReference>
<dbReference type="GO" id="GO:0033877">
    <property type="term" value="F:succinyl-CoA:(R)-benzylsuccinate CoA-transferase activity"/>
    <property type="evidence" value="ECO:0007669"/>
    <property type="project" value="UniProtKB-EC"/>
</dbReference>
<dbReference type="InterPro" id="IPR050483">
    <property type="entry name" value="CoA-transferase_III_domain"/>
</dbReference>
<gene>
    <name evidence="2" type="primary">bbsF2</name>
    <name evidence="2" type="ORF">CETAM_13255</name>
</gene>
<dbReference type="Proteomes" id="UP000425178">
    <property type="component" value="Chromosome"/>
</dbReference>
<dbReference type="SUPFAM" id="SSF89796">
    <property type="entry name" value="CoA-transferase family III (CaiB/BaiF)"/>
    <property type="match status" value="1"/>
</dbReference>
<dbReference type="KEGG" id="ccoe:CETAM_13255"/>
<protein>
    <submittedName>
        <fullName evidence="2">Succinyl-CoA:(R)-benzylsuccinate CoA-transferase subunit BbsF</fullName>
        <ecNumber evidence="2">2.8.3.15</ecNumber>
    </submittedName>
</protein>
<dbReference type="Gene3D" id="3.30.1540.10">
    <property type="entry name" value="formyl-coa transferase, domain 3"/>
    <property type="match status" value="1"/>
</dbReference>
<evidence type="ECO:0000256" key="1">
    <source>
        <dbReference type="ARBA" id="ARBA00022679"/>
    </source>
</evidence>
<evidence type="ECO:0000313" key="2">
    <source>
        <dbReference type="EMBL" id="QGU05876.1"/>
    </source>
</evidence>
<sequence length="398" mass="42816">MNFNNQPNAQLNSLGQLAGVTVIEMGQNLAAPYASSILADLGAEVIKVEKPGGDDARTWGPPFINDLGVSFHLVNRNKKSVELALDQPEDYEAFLQLIRSADVFIHNLRPGVEYKLRVDSETLREVNPALIYSGMSAFGHVGPMKYRPGYEPLLQAFCGMVAINGDPSGPPSRVGPSVVDLGTGMWSVIGVLTALFTRQLTGQGATVNTSLLETAVNWSARHSADFGASGETPPRVGTGHNSLTPYGAYNASDGPIVITAGNDRLFTKLAHAIGRSEWLEDPRFATNNDRTTNRDVLNPLLSEVIATRNMQEWDDILQAAGVPCAPIHSIADVAENPQVRAMGMFLDSERSDMRMVRLPLSIDGEVCRTSEEAPALGAHQYIAEAALVTALHSEGVLS</sequence>
<reference evidence="2 3" key="1">
    <citation type="journal article" date="2021" name="Int. J. Syst. Evol. Microbiol.">
        <title>Classification of three corynebacterial strains isolated from a small paddock in North Rhine-Westphalia: proposal of &lt;i&gt;Corynebacterium kalinowskii&lt;/i&gt; sp. nov., &lt;i&gt;Corynebacterium comes&lt;/i&gt; sp. nov. and &lt;i&gt;Corynebacterium occultum&lt;/i&gt; sp. nov.</title>
        <authorList>
            <person name="Schaffert L."/>
            <person name="Ruwe M."/>
            <person name="Milse J."/>
            <person name="Hanuschka K."/>
            <person name="Ortseifen V."/>
            <person name="Droste J."/>
            <person name="Brandt D."/>
            <person name="Schl L."/>
            <person name="Kutter Y."/>
            <person name="Vinke S."/>
            <person name="Vieh P."/>
            <person name="Jacob L."/>
            <person name="L N.C."/>
            <person name="Schulte-Berndt E."/>
            <person name="Hain C."/>
            <person name="Linder M."/>
            <person name="Schmidt P."/>
            <person name="Wollenschl L."/>
            <person name="Luttermann T."/>
            <person name="Thieme E."/>
            <person name="Hassa J."/>
            <person name="Haak M."/>
            <person name="Wittchen M."/>
            <person name="Mentz A."/>
            <person name="Persicke M."/>
            <person name="Busche T."/>
            <person name="R C."/>
        </authorList>
    </citation>
    <scope>NUCLEOTIDE SEQUENCE [LARGE SCALE GENOMIC DNA]</scope>
    <source>
        <strain evidence="2 3">2019</strain>
    </source>
</reference>
<dbReference type="Pfam" id="PF02515">
    <property type="entry name" value="CoA_transf_3"/>
    <property type="match status" value="1"/>
</dbReference>
<proteinExistence type="predicted"/>
<dbReference type="AlphaFoldDB" id="A0A6B8W4L8"/>
<dbReference type="InterPro" id="IPR023606">
    <property type="entry name" value="CoA-Trfase_III_dom_1_sf"/>
</dbReference>